<dbReference type="RefSeq" id="WP_114411861.1">
    <property type="nucleotide sequence ID" value="NZ_QPJQ01000012.1"/>
</dbReference>
<comment type="caution">
    <text evidence="2">The sequence shown here is derived from an EMBL/GenBank/DDBJ whole genome shotgun (WGS) entry which is preliminary data.</text>
</comment>
<sequence>MQALLGIGGFILFMGYGILQIVAGYVGIDFHFGAVWAGVAIVAALMFRFTLPITIGAFFGAMDVWGWHWGFAALFAAPGLAFLIPGVILSIIEGVKR</sequence>
<feature type="transmembrane region" description="Helical" evidence="1">
    <location>
        <begin position="35"/>
        <end position="61"/>
    </location>
</feature>
<proteinExistence type="predicted"/>
<feature type="transmembrane region" description="Helical" evidence="1">
    <location>
        <begin position="67"/>
        <end position="92"/>
    </location>
</feature>
<organism evidence="2 3">
    <name type="scientific">Marinomonas foliarum</name>
    <dbReference type="NCBI Taxonomy" id="491950"/>
    <lineage>
        <taxon>Bacteria</taxon>
        <taxon>Pseudomonadati</taxon>
        <taxon>Pseudomonadota</taxon>
        <taxon>Gammaproteobacteria</taxon>
        <taxon>Oceanospirillales</taxon>
        <taxon>Oceanospirillaceae</taxon>
        <taxon>Marinomonas</taxon>
    </lineage>
</organism>
<accession>A0A369A647</accession>
<dbReference type="EMBL" id="QPJQ01000012">
    <property type="protein sequence ID" value="RCX03547.1"/>
    <property type="molecule type" value="Genomic_DNA"/>
</dbReference>
<evidence type="ECO:0000256" key="1">
    <source>
        <dbReference type="SAM" id="Phobius"/>
    </source>
</evidence>
<reference evidence="2 3" key="1">
    <citation type="submission" date="2018-07" db="EMBL/GenBank/DDBJ databases">
        <title>Genomic Encyclopedia of Type Strains, Phase III (KMG-III): the genomes of soil and plant-associated and newly described type strains.</title>
        <authorList>
            <person name="Whitman W."/>
        </authorList>
    </citation>
    <scope>NUCLEOTIDE SEQUENCE [LARGE SCALE GENOMIC DNA]</scope>
    <source>
        <strain evidence="2 3">CECT 7731</strain>
    </source>
</reference>
<protein>
    <submittedName>
        <fullName evidence="2">Uncharacterized protein</fullName>
    </submittedName>
</protein>
<evidence type="ECO:0000313" key="2">
    <source>
        <dbReference type="EMBL" id="RCX03547.1"/>
    </source>
</evidence>
<dbReference type="Proteomes" id="UP000253506">
    <property type="component" value="Unassembled WGS sequence"/>
</dbReference>
<keyword evidence="1" id="KW-1133">Transmembrane helix</keyword>
<dbReference type="AlphaFoldDB" id="A0A369A647"/>
<gene>
    <name evidence="2" type="ORF">DFP77_11285</name>
</gene>
<feature type="transmembrane region" description="Helical" evidence="1">
    <location>
        <begin position="6"/>
        <end position="28"/>
    </location>
</feature>
<name>A0A369A647_9GAMM</name>
<keyword evidence="1" id="KW-0812">Transmembrane</keyword>
<keyword evidence="1" id="KW-0472">Membrane</keyword>
<evidence type="ECO:0000313" key="3">
    <source>
        <dbReference type="Proteomes" id="UP000253506"/>
    </source>
</evidence>